<evidence type="ECO:0000313" key="5">
    <source>
        <dbReference type="Proteomes" id="UP001201812"/>
    </source>
</evidence>
<dbReference type="Pfam" id="PF00207">
    <property type="entry name" value="A2M"/>
    <property type="match status" value="1"/>
</dbReference>
<evidence type="ECO:0000259" key="3">
    <source>
        <dbReference type="SMART" id="SM01360"/>
    </source>
</evidence>
<proteinExistence type="predicted"/>
<keyword evidence="5" id="KW-1185">Reference proteome</keyword>
<name>A0AAD4MV24_9BILA</name>
<organism evidence="4 5">
    <name type="scientific">Ditylenchus destructor</name>
    <dbReference type="NCBI Taxonomy" id="166010"/>
    <lineage>
        <taxon>Eukaryota</taxon>
        <taxon>Metazoa</taxon>
        <taxon>Ecdysozoa</taxon>
        <taxon>Nematoda</taxon>
        <taxon>Chromadorea</taxon>
        <taxon>Rhabditida</taxon>
        <taxon>Tylenchina</taxon>
        <taxon>Tylenchomorpha</taxon>
        <taxon>Sphaerularioidea</taxon>
        <taxon>Anguinidae</taxon>
        <taxon>Anguininae</taxon>
        <taxon>Ditylenchus</taxon>
    </lineage>
</organism>
<reference evidence="4" key="1">
    <citation type="submission" date="2022-01" db="EMBL/GenBank/DDBJ databases">
        <title>Genome Sequence Resource for Two Populations of Ditylenchus destructor, the Migratory Endoparasitic Phytonematode.</title>
        <authorList>
            <person name="Zhang H."/>
            <person name="Lin R."/>
            <person name="Xie B."/>
        </authorList>
    </citation>
    <scope>NUCLEOTIDE SEQUENCE</scope>
    <source>
        <strain evidence="4">BazhouSP</strain>
    </source>
</reference>
<dbReference type="SMART" id="SM01360">
    <property type="entry name" value="A2M"/>
    <property type="match status" value="1"/>
</dbReference>
<dbReference type="InterPro" id="IPR050473">
    <property type="entry name" value="A2M/Complement_sys"/>
</dbReference>
<dbReference type="Gene3D" id="2.20.130.20">
    <property type="match status" value="1"/>
</dbReference>
<evidence type="ECO:0000256" key="1">
    <source>
        <dbReference type="ARBA" id="ARBA00022729"/>
    </source>
</evidence>
<keyword evidence="2" id="KW-0882">Thioester bond</keyword>
<gene>
    <name evidence="4" type="ORF">DdX_12190</name>
</gene>
<evidence type="ECO:0000313" key="4">
    <source>
        <dbReference type="EMBL" id="KAI1707955.1"/>
    </source>
</evidence>
<dbReference type="PANTHER" id="PTHR11412">
    <property type="entry name" value="MACROGLOBULIN / COMPLEMENT"/>
    <property type="match status" value="1"/>
</dbReference>
<dbReference type="GO" id="GO:0004866">
    <property type="term" value="F:endopeptidase inhibitor activity"/>
    <property type="evidence" value="ECO:0007669"/>
    <property type="project" value="InterPro"/>
</dbReference>
<sequence length="1438" mass="162446">MYLMPNLGELGHPHCQVMALLNDGIWEGTVNIADCVKSQEDPLPKIQLIADVNQRETYRPVSAIVEYDAYGSGFELIPLRPAYTEHTPKIFIYLNRLSYLPSILDDTVEVTDHCVSESKDANGKNRSIVGQKIDVDSKCKLYIIKARRKLMENVYSREELIVIPAIFKINFFNFNFIHPVEPTKPFYNEGETIEVNVPPDLQLNYLFVCNSKDVSSVGSITSGSRIMVPVKSNMNGQCVLYVYTAKDGIFQLDMYLFMVLALNCPEDYSLKLSLKNITAFSPLDVRLQAKRGSWAIVHGFDSRLEGLLRISSGAAGSKHWAFNEFTKPDERSSDLVWLSNFLRLSDFIQALKTSCHAAGKYAPQCPKNNFSSSRVSDICLRELKSGCNPSLKSTGSLMDRMQKQEETHISTMFNMLQPARHQRPPPNAKSTKNVVEEDLMNDVEEQSEQDSSNLIIRDYFPEVWLFEDYKLGDSGILTIPLKSPHSVTEWKFHAAFWTKGRGGMCQAPSQSVVTLKKIFMDVDLPQFTYSNETVQVRVTVSADNIESQTNMAVCFRGLSPVVCGDLGRDGTLGETDYTRILLNADQKIVVKSFYVRFLKEGLHNISFELREENAIPGGEWHCRDEDALIYDRILKQVQVNKRVDIEEHYRQLILYRTRKIDYPMHIARSMQPIVDVINCSQTAQPDGSVLTTIELNSQERVYNIDLEFAKYLPTISAYLGNDQDRSVLSSPMSKYARYKRRRRFQKSVSDNDVSSSYSLSNVIKELASVTYDLKVLKTASRVIPANEIEARENEMGNLLSELLTFSDCHTQGKECGFGEFTQPVNPDQRNILLTSIATSLLCEQSAAEEYVCGPLLFLAKVANRLGLRETIDLGYSTQLYFDNEDDRILFLQALLVNMVMDCGIYSCVQNATGAWIQLHSDFYKVDESKNYDMRTEAAMAFVSTPIVRALLRRKLATKARVDKLPFWNIAADKYSLNSLDRSLTKSANVLVNSLALLAYTANDMIYRHWKTEFNFDDLANWLIEQQGVNRQFENAIDTYFGSRALYSYHLKQMPRGYSTDISGNITVTGTALVRQFDSQELPLSVSIPPTARSINVAIQGDGRLLLGVRVLTGRRRRAKRDPTETYPVTIKFTQSRNPFSLYLNQTVTTIEIEHGLFTGFSSKADFVGILNGSGSFLVEPKISSAAIHFVLTNLRKEEPVTYFVALTEPTVTYSPQDMAPIAITAIHNAVMGRLIIAPRDLTFITATSPNTVTFAQHPGGLTRYKRENFGRPSLARMRSRNYPSQNDDPGMAGRGLMAVPSNLQTVSAELVETLSFHSLCDELRQPTRFAVIFRIIESRSTKMNEAEYYVFDVKILDWYGDSVKDAPDGFFDGSDEDDEVDELIDGPISSSRKSMHGLTQANNPKSLLTTNYVIRDTDRLAKSTDCWQLFGRLQDEQC</sequence>
<dbReference type="Proteomes" id="UP001201812">
    <property type="component" value="Unassembled WGS sequence"/>
</dbReference>
<dbReference type="InterPro" id="IPR001599">
    <property type="entry name" value="Macroglobln_a2"/>
</dbReference>
<dbReference type="EMBL" id="JAKKPZ010000038">
    <property type="protein sequence ID" value="KAI1707955.1"/>
    <property type="molecule type" value="Genomic_DNA"/>
</dbReference>
<evidence type="ECO:0000256" key="2">
    <source>
        <dbReference type="ARBA" id="ARBA00022966"/>
    </source>
</evidence>
<comment type="caution">
    <text evidence="4">The sequence shown here is derived from an EMBL/GenBank/DDBJ whole genome shotgun (WGS) entry which is preliminary data.</text>
</comment>
<keyword evidence="1" id="KW-0732">Signal</keyword>
<feature type="domain" description="Alpha-2-macroglobulin" evidence="3">
    <location>
        <begin position="463"/>
        <end position="554"/>
    </location>
</feature>
<dbReference type="PANTHER" id="PTHR11412:SF136">
    <property type="entry name" value="CD109 ANTIGEN"/>
    <property type="match status" value="1"/>
</dbReference>
<protein>
    <submittedName>
        <fullName evidence="4">Alpha-2-macroglobulin family domain-containing protein</fullName>
    </submittedName>
</protein>
<accession>A0AAD4MV24</accession>